<keyword evidence="1" id="KW-0732">Signal</keyword>
<evidence type="ECO:0008006" key="4">
    <source>
        <dbReference type="Google" id="ProtNLM"/>
    </source>
</evidence>
<proteinExistence type="predicted"/>
<evidence type="ECO:0000313" key="2">
    <source>
        <dbReference type="EMBL" id="MFC5292320.1"/>
    </source>
</evidence>
<evidence type="ECO:0000256" key="1">
    <source>
        <dbReference type="SAM" id="SignalP"/>
    </source>
</evidence>
<keyword evidence="3" id="KW-1185">Reference proteome</keyword>
<dbReference type="EMBL" id="JBHSLI010000001">
    <property type="protein sequence ID" value="MFC5292320.1"/>
    <property type="molecule type" value="Genomic_DNA"/>
</dbReference>
<feature type="signal peptide" evidence="1">
    <location>
        <begin position="1"/>
        <end position="20"/>
    </location>
</feature>
<name>A0ABW0F1P3_9HYPH</name>
<gene>
    <name evidence="2" type="ORF">ACFPK2_04865</name>
</gene>
<reference evidence="3" key="1">
    <citation type="journal article" date="2019" name="Int. J. Syst. Evol. Microbiol.">
        <title>The Global Catalogue of Microorganisms (GCM) 10K type strain sequencing project: providing services to taxonomists for standard genome sequencing and annotation.</title>
        <authorList>
            <consortium name="The Broad Institute Genomics Platform"/>
            <consortium name="The Broad Institute Genome Sequencing Center for Infectious Disease"/>
            <person name="Wu L."/>
            <person name="Ma J."/>
        </authorList>
    </citation>
    <scope>NUCLEOTIDE SEQUENCE [LARGE SCALE GENOMIC DNA]</scope>
    <source>
        <strain evidence="3">CGMCC 1.15643</strain>
    </source>
</reference>
<protein>
    <recommendedName>
        <fullName evidence="4">DUF1311 domain-containing protein</fullName>
    </recommendedName>
</protein>
<comment type="caution">
    <text evidence="2">The sequence shown here is derived from an EMBL/GenBank/DDBJ whole genome shotgun (WGS) entry which is preliminary data.</text>
</comment>
<organism evidence="2 3">
    <name type="scientific">Bosea minatitlanensis</name>
    <dbReference type="NCBI Taxonomy" id="128782"/>
    <lineage>
        <taxon>Bacteria</taxon>
        <taxon>Pseudomonadati</taxon>
        <taxon>Pseudomonadota</taxon>
        <taxon>Alphaproteobacteria</taxon>
        <taxon>Hyphomicrobiales</taxon>
        <taxon>Boseaceae</taxon>
        <taxon>Bosea</taxon>
    </lineage>
</organism>
<sequence>MRTIAIAVALTLTGAGAVAAAERCTPEELKDDGHWSRRLCDARGFRQAVAVASSPGAIAGAEAWHRSLRQRETLINKALKLGDVSELKRQSIEIRRQMNDIDAWPQDDRWTVARVYCANTAQELSNFVEDKLKGSARGEVAAGVSLKAYRGADKECRRGLRMAK</sequence>
<dbReference type="RefSeq" id="WP_260347617.1">
    <property type="nucleotide sequence ID" value="NZ_JAOAOS010000001.1"/>
</dbReference>
<feature type="chain" id="PRO_5045613945" description="DUF1311 domain-containing protein" evidence="1">
    <location>
        <begin position="21"/>
        <end position="164"/>
    </location>
</feature>
<dbReference type="Proteomes" id="UP001595976">
    <property type="component" value="Unassembled WGS sequence"/>
</dbReference>
<evidence type="ECO:0000313" key="3">
    <source>
        <dbReference type="Proteomes" id="UP001595976"/>
    </source>
</evidence>
<accession>A0ABW0F1P3</accession>